<evidence type="ECO:0000256" key="7">
    <source>
        <dbReference type="ARBA" id="ARBA00022989"/>
    </source>
</evidence>
<name>A0A131XX09_IXORI</name>
<sequence length="559" mass="63007">MAVLHEASASTAPDLPQIKHKKEPGHLYSSLSFVLIFLFIGLPVWWKATTVYRVSLPYSEIEALSSKKTVQRIGVRVLLVEKQYPEGDLMNLLNNATSAKRTAQFTDGNEYVYEWAVRLAYQDETDLLLSGKTLEEIDTALHHMEHLRADNRLNVVVIPKGTFKGKVTIGLHKTIYFEGGQGLQDLARSIADVVREEAIREDLLKRLFTSPKSQERSRPDKERMRPLSATTKFDVTFTLIVPEPQILDVSWKIQEAIHAYMGPFLDRVSTLATVNVKSQVLYLTDLKVQPHFDKEKGVYSLTADKLPLIINPVEGSSGLHASVNPALNFMVYVVPRAHHPLYVYDERGQPLETNAFLSPKWGGFLFYNVPKFPEGGAALPARVDLDMRSIFQVFLGQLRLLMGLPDTRPKEGLHVMDGSVCSDLEVDFLLRRRTQDYLSMSVSSLFSLSQLLSTISNIVIKDEIGDLIYSSVHSAEKSLELLSKGDLETAFKEAEAAFLASEKAFFDPSLLALLYFPDDQKYAIYIPLFLPISIPVLLSLRYILTHYRQTKTAKVDKVD</sequence>
<evidence type="ECO:0000256" key="4">
    <source>
        <dbReference type="ARBA" id="ARBA00022502"/>
    </source>
</evidence>
<dbReference type="InterPro" id="IPR019540">
    <property type="entry name" value="PtdIno-glycan_biosynth_class_S"/>
</dbReference>
<protein>
    <submittedName>
        <fullName evidence="11">Putative gpi transamidase complex</fullName>
    </submittedName>
</protein>
<evidence type="ECO:0000256" key="2">
    <source>
        <dbReference type="ARBA" id="ARBA00004687"/>
    </source>
</evidence>
<comment type="similarity">
    <text evidence="3">Belongs to the PIGS family.</text>
</comment>
<evidence type="ECO:0000313" key="11">
    <source>
        <dbReference type="EMBL" id="JAP71793.1"/>
    </source>
</evidence>
<keyword evidence="7 10" id="KW-1133">Transmembrane helix</keyword>
<evidence type="ECO:0000256" key="10">
    <source>
        <dbReference type="SAM" id="Phobius"/>
    </source>
</evidence>
<evidence type="ECO:0000256" key="3">
    <source>
        <dbReference type="ARBA" id="ARBA00005316"/>
    </source>
</evidence>
<dbReference type="Pfam" id="PF10510">
    <property type="entry name" value="PIG-S"/>
    <property type="match status" value="1"/>
</dbReference>
<keyword evidence="4" id="KW-0337">GPI-anchor biosynthesis</keyword>
<proteinExistence type="evidence at transcript level"/>
<feature type="transmembrane region" description="Helical" evidence="10">
    <location>
        <begin position="522"/>
        <end position="544"/>
    </location>
</feature>
<dbReference type="UniPathway" id="UPA00196"/>
<dbReference type="PANTHER" id="PTHR21072:SF13">
    <property type="entry name" value="GPI TRANSAMIDASE COMPONENT PIG-S"/>
    <property type="match status" value="1"/>
</dbReference>
<dbReference type="GO" id="GO:0006506">
    <property type="term" value="P:GPI anchor biosynthetic process"/>
    <property type="evidence" value="ECO:0007669"/>
    <property type="project" value="UniProtKB-UniPathway"/>
</dbReference>
<evidence type="ECO:0000256" key="9">
    <source>
        <dbReference type="ARBA" id="ARBA00023180"/>
    </source>
</evidence>
<dbReference type="AlphaFoldDB" id="A0A131XX09"/>
<evidence type="ECO:0000256" key="6">
    <source>
        <dbReference type="ARBA" id="ARBA00022824"/>
    </source>
</evidence>
<dbReference type="GO" id="GO:0016255">
    <property type="term" value="P:attachment of GPI anchor to protein"/>
    <property type="evidence" value="ECO:0007669"/>
    <property type="project" value="InterPro"/>
</dbReference>
<dbReference type="PANTHER" id="PTHR21072">
    <property type="entry name" value="GPI TRANSAMIDASE COMPONENT PIG-S"/>
    <property type="match status" value="1"/>
</dbReference>
<dbReference type="GO" id="GO:0042765">
    <property type="term" value="C:GPI-anchor transamidase complex"/>
    <property type="evidence" value="ECO:0007669"/>
    <property type="project" value="InterPro"/>
</dbReference>
<feature type="transmembrane region" description="Helical" evidence="10">
    <location>
        <begin position="27"/>
        <end position="46"/>
    </location>
</feature>
<comment type="pathway">
    <text evidence="2">Glycolipid biosynthesis; glycosylphosphatidylinositol-anchor biosynthesis.</text>
</comment>
<comment type="subcellular location">
    <subcellularLocation>
        <location evidence="1">Endoplasmic reticulum membrane</location>
        <topology evidence="1">Multi-pass membrane protein</topology>
    </subcellularLocation>
</comment>
<evidence type="ECO:0000256" key="8">
    <source>
        <dbReference type="ARBA" id="ARBA00023136"/>
    </source>
</evidence>
<accession>A0A131XX09</accession>
<keyword evidence="5 10" id="KW-0812">Transmembrane</keyword>
<keyword evidence="9" id="KW-0325">Glycoprotein</keyword>
<organism evidence="11">
    <name type="scientific">Ixodes ricinus</name>
    <name type="common">Common tick</name>
    <name type="synonym">Acarus ricinus</name>
    <dbReference type="NCBI Taxonomy" id="34613"/>
    <lineage>
        <taxon>Eukaryota</taxon>
        <taxon>Metazoa</taxon>
        <taxon>Ecdysozoa</taxon>
        <taxon>Arthropoda</taxon>
        <taxon>Chelicerata</taxon>
        <taxon>Arachnida</taxon>
        <taxon>Acari</taxon>
        <taxon>Parasitiformes</taxon>
        <taxon>Ixodida</taxon>
        <taxon>Ixodoidea</taxon>
        <taxon>Ixodidae</taxon>
        <taxon>Ixodinae</taxon>
        <taxon>Ixodes</taxon>
    </lineage>
</organism>
<evidence type="ECO:0000256" key="1">
    <source>
        <dbReference type="ARBA" id="ARBA00004477"/>
    </source>
</evidence>
<keyword evidence="6" id="KW-0256">Endoplasmic reticulum</keyword>
<reference evidence="11" key="1">
    <citation type="submission" date="2016-02" db="EMBL/GenBank/DDBJ databases">
        <title>RNAseq analyses of the midgut from blood- or serum-fed Ixodes ricinus ticks.</title>
        <authorList>
            <person name="Perner J."/>
            <person name="Provaznik J."/>
            <person name="Schrenkova J."/>
            <person name="Urbanova V."/>
            <person name="Ribeiro J.M."/>
            <person name="Kopacek P."/>
        </authorList>
    </citation>
    <scope>NUCLEOTIDE SEQUENCE</scope>
    <source>
        <tissue evidence="11">Gut</tissue>
    </source>
</reference>
<dbReference type="EMBL" id="GEFM01004003">
    <property type="protein sequence ID" value="JAP71793.1"/>
    <property type="molecule type" value="mRNA"/>
</dbReference>
<keyword evidence="8 10" id="KW-0472">Membrane</keyword>
<evidence type="ECO:0000256" key="5">
    <source>
        <dbReference type="ARBA" id="ARBA00022692"/>
    </source>
</evidence>